<evidence type="ECO:0000256" key="1">
    <source>
        <dbReference type="SAM" id="MobiDB-lite"/>
    </source>
</evidence>
<sequence>MEEIARLQASRRGHKAHVTKVLKEANEVLNTETHTDRNMALASLNTALEQLTKKKDIIGELDAKIAAEIKDPKGLEAEIFESDEINYDLEENISQIRKYIEISSLSSHTQELSHLSTASSNPQQNTTQETLQENTTQEPSQEPMYEHPQQVASQENSQEHMQDNPHMSPPTTVNPNASPFTPQSPSNPSPINNNLKLNEHIDSVVSKASKPLYIIRTLRRSGVPAEDLLEIYFAFIRSVLEYCCVVWQNTLPSYLANQLERVQKRALRIILPEYTYSEALTFLKCARLDERREKLCLKTLKNIPQGSRLFSHIPAPRDTCYDYNLRNSNALTTIKCRTELVPPQLLSEAL</sequence>
<feature type="region of interest" description="Disordered" evidence="1">
    <location>
        <begin position="111"/>
        <end position="193"/>
    </location>
</feature>
<name>A0A6S7G308_PARCT</name>
<evidence type="ECO:0000313" key="3">
    <source>
        <dbReference type="Proteomes" id="UP001152795"/>
    </source>
</evidence>
<dbReference type="AlphaFoldDB" id="A0A6S7G308"/>
<evidence type="ECO:0000313" key="2">
    <source>
        <dbReference type="EMBL" id="CAB3983199.1"/>
    </source>
</evidence>
<feature type="compositionally biased region" description="Low complexity" evidence="1">
    <location>
        <begin position="183"/>
        <end position="193"/>
    </location>
</feature>
<feature type="compositionally biased region" description="Low complexity" evidence="1">
    <location>
        <begin position="121"/>
        <end position="139"/>
    </location>
</feature>
<comment type="caution">
    <text evidence="2">The sequence shown here is derived from an EMBL/GenBank/DDBJ whole genome shotgun (WGS) entry which is preliminary data.</text>
</comment>
<organism evidence="2 3">
    <name type="scientific">Paramuricea clavata</name>
    <name type="common">Red gorgonian</name>
    <name type="synonym">Violescent sea-whip</name>
    <dbReference type="NCBI Taxonomy" id="317549"/>
    <lineage>
        <taxon>Eukaryota</taxon>
        <taxon>Metazoa</taxon>
        <taxon>Cnidaria</taxon>
        <taxon>Anthozoa</taxon>
        <taxon>Octocorallia</taxon>
        <taxon>Malacalcyonacea</taxon>
        <taxon>Plexauridae</taxon>
        <taxon>Paramuricea</taxon>
    </lineage>
</organism>
<feature type="compositionally biased region" description="Polar residues" evidence="1">
    <location>
        <begin position="169"/>
        <end position="181"/>
    </location>
</feature>
<accession>A0A6S7G308</accession>
<proteinExistence type="predicted"/>
<dbReference type="Proteomes" id="UP001152795">
    <property type="component" value="Unassembled WGS sequence"/>
</dbReference>
<keyword evidence="3" id="KW-1185">Reference proteome</keyword>
<protein>
    <submittedName>
        <fullName evidence="2">Uncharacterized protein</fullName>
    </submittedName>
</protein>
<dbReference type="OrthoDB" id="7616861at2759"/>
<gene>
    <name evidence="2" type="ORF">PACLA_8A056647</name>
</gene>
<reference evidence="2" key="1">
    <citation type="submission" date="2020-04" db="EMBL/GenBank/DDBJ databases">
        <authorList>
            <person name="Alioto T."/>
            <person name="Alioto T."/>
            <person name="Gomez Garrido J."/>
        </authorList>
    </citation>
    <scope>NUCLEOTIDE SEQUENCE</scope>
    <source>
        <strain evidence="2">A484AB</strain>
    </source>
</reference>
<feature type="compositionally biased region" description="Polar residues" evidence="1">
    <location>
        <begin position="111"/>
        <end position="120"/>
    </location>
</feature>
<dbReference type="EMBL" id="CACRXK020000588">
    <property type="protein sequence ID" value="CAB3983199.1"/>
    <property type="molecule type" value="Genomic_DNA"/>
</dbReference>